<organism evidence="3 4">
    <name type="scientific">Aldrovandia affinis</name>
    <dbReference type="NCBI Taxonomy" id="143900"/>
    <lineage>
        <taxon>Eukaryota</taxon>
        <taxon>Metazoa</taxon>
        <taxon>Chordata</taxon>
        <taxon>Craniata</taxon>
        <taxon>Vertebrata</taxon>
        <taxon>Euteleostomi</taxon>
        <taxon>Actinopterygii</taxon>
        <taxon>Neopterygii</taxon>
        <taxon>Teleostei</taxon>
        <taxon>Notacanthiformes</taxon>
        <taxon>Halosauridae</taxon>
        <taxon>Aldrovandia</taxon>
    </lineage>
</organism>
<evidence type="ECO:0000313" key="3">
    <source>
        <dbReference type="EMBL" id="KAJ8411711.1"/>
    </source>
</evidence>
<evidence type="ECO:0000256" key="1">
    <source>
        <dbReference type="SAM" id="MobiDB-lite"/>
    </source>
</evidence>
<dbReference type="Proteomes" id="UP001221898">
    <property type="component" value="Unassembled WGS sequence"/>
</dbReference>
<keyword evidence="2" id="KW-0812">Transmembrane</keyword>
<keyword evidence="4" id="KW-1185">Reference proteome</keyword>
<accession>A0AAD7T1N1</accession>
<feature type="compositionally biased region" description="Basic and acidic residues" evidence="1">
    <location>
        <begin position="150"/>
        <end position="160"/>
    </location>
</feature>
<feature type="region of interest" description="Disordered" evidence="1">
    <location>
        <begin position="132"/>
        <end position="168"/>
    </location>
</feature>
<keyword evidence="2" id="KW-0472">Membrane</keyword>
<proteinExistence type="predicted"/>
<evidence type="ECO:0000256" key="2">
    <source>
        <dbReference type="SAM" id="Phobius"/>
    </source>
</evidence>
<reference evidence="3" key="1">
    <citation type="journal article" date="2023" name="Science">
        <title>Genome structures resolve the early diversification of teleost fishes.</title>
        <authorList>
            <person name="Parey E."/>
            <person name="Louis A."/>
            <person name="Montfort J."/>
            <person name="Bouchez O."/>
            <person name="Roques C."/>
            <person name="Iampietro C."/>
            <person name="Lluch J."/>
            <person name="Castinel A."/>
            <person name="Donnadieu C."/>
            <person name="Desvignes T."/>
            <person name="Floi Bucao C."/>
            <person name="Jouanno E."/>
            <person name="Wen M."/>
            <person name="Mejri S."/>
            <person name="Dirks R."/>
            <person name="Jansen H."/>
            <person name="Henkel C."/>
            <person name="Chen W.J."/>
            <person name="Zahm M."/>
            <person name="Cabau C."/>
            <person name="Klopp C."/>
            <person name="Thompson A.W."/>
            <person name="Robinson-Rechavi M."/>
            <person name="Braasch I."/>
            <person name="Lecointre G."/>
            <person name="Bobe J."/>
            <person name="Postlethwait J.H."/>
            <person name="Berthelot C."/>
            <person name="Roest Crollius H."/>
            <person name="Guiguen Y."/>
        </authorList>
    </citation>
    <scope>NUCLEOTIDE SEQUENCE</scope>
    <source>
        <strain evidence="3">NC1722</strain>
    </source>
</reference>
<sequence>MKALTIPLVCRLTGIPGDDVREARQHMEVELPYRYIVYGTVGFSILYLVPQIFGYLNLAFLSSRTVAQGAHINFLWMKHLVPWNREGRGGGVNGPRAGGSGRVEVAGGASDGTGCRCLLHVQTQHALAVFRKSSRPVPHSSPQGAAARDVTNRNRSDNFRGRTSQIAV</sequence>
<keyword evidence="2" id="KW-1133">Transmembrane helix</keyword>
<comment type="caution">
    <text evidence="3">The sequence shown here is derived from an EMBL/GenBank/DDBJ whole genome shotgun (WGS) entry which is preliminary data.</text>
</comment>
<gene>
    <name evidence="3" type="ORF">AAFF_G00153490</name>
</gene>
<dbReference type="AlphaFoldDB" id="A0AAD7T1N1"/>
<feature type="transmembrane region" description="Helical" evidence="2">
    <location>
        <begin position="35"/>
        <end position="56"/>
    </location>
</feature>
<evidence type="ECO:0000313" key="4">
    <source>
        <dbReference type="Proteomes" id="UP001221898"/>
    </source>
</evidence>
<name>A0AAD7T1N1_9TELE</name>
<protein>
    <submittedName>
        <fullName evidence="3">Uncharacterized protein</fullName>
    </submittedName>
</protein>
<dbReference type="EMBL" id="JAINUG010000021">
    <property type="protein sequence ID" value="KAJ8411711.1"/>
    <property type="molecule type" value="Genomic_DNA"/>
</dbReference>